<organism evidence="4 5">
    <name type="scientific">Rhodococcus daqingensis</name>
    <dbReference type="NCBI Taxonomy" id="2479363"/>
    <lineage>
        <taxon>Bacteria</taxon>
        <taxon>Bacillati</taxon>
        <taxon>Actinomycetota</taxon>
        <taxon>Actinomycetes</taxon>
        <taxon>Mycobacteriales</taxon>
        <taxon>Nocardiaceae</taxon>
        <taxon>Rhodococcus</taxon>
    </lineage>
</organism>
<dbReference type="Pfam" id="PF16640">
    <property type="entry name" value="Big_3_5"/>
    <property type="match status" value="2"/>
</dbReference>
<dbReference type="InterPro" id="IPR013783">
    <property type="entry name" value="Ig-like_fold"/>
</dbReference>
<keyword evidence="2" id="KW-0732">Signal</keyword>
<dbReference type="RefSeq" id="WP_378405000.1">
    <property type="nucleotide sequence ID" value="NZ_JBHTCS010000014.1"/>
</dbReference>
<sequence length="473" mass="47616">MSGRSVRRTIAMAGAFAVTAGFAVTMGTGGAGAAPATITWADGGKNFTRTVSNAAPLEGEVVTMSTTVAGADTINWFEDQRNTCLTYKKDSAKVAGIPVALQSSGAGVLRVAGNWDANTSPVFEFQYVVGANCPREVALNTGLKYGAVASSGENLNLGPAYVVPKNVSTTVLNPVGPLKAGIESTLTAKTLGGRAGDLVKFFSGTNEIGTAALDATGAAPFKWKPAANQAGPHDLTAKFLATPFAIESVSAVQSVTVDPGDQTTQTTLIMPASAVINVDVVIEAQVSPFPGAGTVTFKNGMTELGTAPVGPDGKASVTQNFSVPGNKSITAIFSGAPGVGGAPGFAGSTSAAKTLSITDPGATDVATTITLNLPALAQKGQYVFLRANVAPKAVGGTLQFFSGPEPLGNPVPVKDGLASQSYMFTVSGVRDVRAVYSGAPGYLPSEASGTVTVQDEPVPGEPGAGSSMPTFGS</sequence>
<evidence type="ECO:0000259" key="3">
    <source>
        <dbReference type="Pfam" id="PF16640"/>
    </source>
</evidence>
<comment type="caution">
    <text evidence="4">The sequence shown here is derived from an EMBL/GenBank/DDBJ whole genome shotgun (WGS) entry which is preliminary data.</text>
</comment>
<name>A0ABW2RY89_9NOCA</name>
<evidence type="ECO:0000313" key="5">
    <source>
        <dbReference type="Proteomes" id="UP001596484"/>
    </source>
</evidence>
<proteinExistence type="predicted"/>
<dbReference type="InterPro" id="IPR032109">
    <property type="entry name" value="Big_3_5"/>
</dbReference>
<reference evidence="5" key="1">
    <citation type="journal article" date="2019" name="Int. J. Syst. Evol. Microbiol.">
        <title>The Global Catalogue of Microorganisms (GCM) 10K type strain sequencing project: providing services to taxonomists for standard genome sequencing and annotation.</title>
        <authorList>
            <consortium name="The Broad Institute Genomics Platform"/>
            <consortium name="The Broad Institute Genome Sequencing Center for Infectious Disease"/>
            <person name="Wu L."/>
            <person name="Ma J."/>
        </authorList>
    </citation>
    <scope>NUCLEOTIDE SEQUENCE [LARGE SCALE GENOMIC DNA]</scope>
    <source>
        <strain evidence="5">ICMP 19430</strain>
    </source>
</reference>
<gene>
    <name evidence="4" type="ORF">ACFQS9_12360</name>
</gene>
<feature type="domain" description="Bacterial Ig-like" evidence="3">
    <location>
        <begin position="375"/>
        <end position="453"/>
    </location>
</feature>
<evidence type="ECO:0000313" key="4">
    <source>
        <dbReference type="EMBL" id="MFC7448682.1"/>
    </source>
</evidence>
<dbReference type="Gene3D" id="2.60.40.10">
    <property type="entry name" value="Immunoglobulins"/>
    <property type="match status" value="3"/>
</dbReference>
<feature type="chain" id="PRO_5046793227" evidence="2">
    <location>
        <begin position="34"/>
        <end position="473"/>
    </location>
</feature>
<feature type="region of interest" description="Disordered" evidence="1">
    <location>
        <begin position="446"/>
        <end position="473"/>
    </location>
</feature>
<dbReference type="Proteomes" id="UP001596484">
    <property type="component" value="Unassembled WGS sequence"/>
</dbReference>
<feature type="signal peptide" evidence="2">
    <location>
        <begin position="1"/>
        <end position="33"/>
    </location>
</feature>
<dbReference type="EMBL" id="JBHTCS010000014">
    <property type="protein sequence ID" value="MFC7448682.1"/>
    <property type="molecule type" value="Genomic_DNA"/>
</dbReference>
<evidence type="ECO:0000256" key="1">
    <source>
        <dbReference type="SAM" id="MobiDB-lite"/>
    </source>
</evidence>
<feature type="domain" description="Bacterial Ig-like" evidence="3">
    <location>
        <begin position="271"/>
        <end position="358"/>
    </location>
</feature>
<evidence type="ECO:0000256" key="2">
    <source>
        <dbReference type="SAM" id="SignalP"/>
    </source>
</evidence>
<accession>A0ABW2RY89</accession>
<protein>
    <submittedName>
        <fullName evidence="4">Ig-like domain-containing protein</fullName>
    </submittedName>
</protein>
<keyword evidence="5" id="KW-1185">Reference proteome</keyword>